<organism evidence="3 7">
    <name type="scientific">Rotaria magnacalcarata</name>
    <dbReference type="NCBI Taxonomy" id="392030"/>
    <lineage>
        <taxon>Eukaryota</taxon>
        <taxon>Metazoa</taxon>
        <taxon>Spiralia</taxon>
        <taxon>Gnathifera</taxon>
        <taxon>Rotifera</taxon>
        <taxon>Eurotatoria</taxon>
        <taxon>Bdelloidea</taxon>
        <taxon>Philodinida</taxon>
        <taxon>Philodinidae</taxon>
        <taxon>Rotaria</taxon>
    </lineage>
</organism>
<evidence type="ECO:0000313" key="3">
    <source>
        <dbReference type="EMBL" id="CAF4185829.1"/>
    </source>
</evidence>
<gene>
    <name evidence="6" type="ORF">BYL167_LOCUS41036</name>
    <name evidence="4" type="ORF">GIL414_LOCUS21974</name>
    <name evidence="5" type="ORF">SMN809_LOCUS34807</name>
    <name evidence="3" type="ORF">UXM345_LOCUS27134</name>
</gene>
<evidence type="ECO:0000313" key="7">
    <source>
        <dbReference type="Proteomes" id="UP000663842"/>
    </source>
</evidence>
<dbReference type="InterPro" id="IPR018247">
    <property type="entry name" value="EF_Hand_1_Ca_BS"/>
</dbReference>
<dbReference type="InterPro" id="IPR002048">
    <property type="entry name" value="EF_hand_dom"/>
</dbReference>
<dbReference type="EMBL" id="CAJOBJ010020417">
    <property type="protein sequence ID" value="CAF4210642.1"/>
    <property type="molecule type" value="Genomic_DNA"/>
</dbReference>
<dbReference type="Pfam" id="PF13499">
    <property type="entry name" value="EF-hand_7"/>
    <property type="match status" value="1"/>
</dbReference>
<evidence type="ECO:0000313" key="4">
    <source>
        <dbReference type="EMBL" id="CAF4210642.1"/>
    </source>
</evidence>
<evidence type="ECO:0000256" key="1">
    <source>
        <dbReference type="ARBA" id="ARBA00022837"/>
    </source>
</evidence>
<dbReference type="AlphaFoldDB" id="A0A820A7A4"/>
<dbReference type="Gene3D" id="1.10.238.10">
    <property type="entry name" value="EF-hand"/>
    <property type="match status" value="1"/>
</dbReference>
<comment type="caution">
    <text evidence="3">The sequence shown here is derived from an EMBL/GenBank/DDBJ whole genome shotgun (WGS) entry which is preliminary data.</text>
</comment>
<evidence type="ECO:0000259" key="2">
    <source>
        <dbReference type="PROSITE" id="PS50222"/>
    </source>
</evidence>
<evidence type="ECO:0000313" key="6">
    <source>
        <dbReference type="EMBL" id="CAF4622793.1"/>
    </source>
</evidence>
<reference evidence="3" key="1">
    <citation type="submission" date="2021-02" db="EMBL/GenBank/DDBJ databases">
        <authorList>
            <person name="Nowell W R."/>
        </authorList>
    </citation>
    <scope>NUCLEOTIDE SEQUENCE</scope>
</reference>
<sequence length="81" mass="9548">MANITEEQLQKEFRRLDKDDSKFITVDELRQYYLPMQEMLGISNALAEQEILGFMKRLDDDGNRKISFEGTKQTKFSQLIV</sequence>
<name>A0A820A7A4_9BILA</name>
<dbReference type="Proteomes" id="UP000676336">
    <property type="component" value="Unassembled WGS sequence"/>
</dbReference>
<keyword evidence="1" id="KW-0106">Calcium</keyword>
<protein>
    <recommendedName>
        <fullName evidence="2">EF-hand domain-containing protein</fullName>
    </recommendedName>
</protein>
<dbReference type="EMBL" id="CAJOBH010103005">
    <property type="protein sequence ID" value="CAF4622793.1"/>
    <property type="molecule type" value="Genomic_DNA"/>
</dbReference>
<proteinExistence type="predicted"/>
<dbReference type="Proteomes" id="UP000663842">
    <property type="component" value="Unassembled WGS sequence"/>
</dbReference>
<evidence type="ECO:0000313" key="5">
    <source>
        <dbReference type="EMBL" id="CAF4498500.1"/>
    </source>
</evidence>
<dbReference type="Proteomes" id="UP000681967">
    <property type="component" value="Unassembled WGS sequence"/>
</dbReference>
<accession>A0A820A7A4</accession>
<dbReference type="EMBL" id="CAJOBI010081005">
    <property type="protein sequence ID" value="CAF4498500.1"/>
    <property type="molecule type" value="Genomic_DNA"/>
</dbReference>
<dbReference type="EMBL" id="CAJOBF010005756">
    <property type="protein sequence ID" value="CAF4185829.1"/>
    <property type="molecule type" value="Genomic_DNA"/>
</dbReference>
<dbReference type="Proteomes" id="UP000681720">
    <property type="component" value="Unassembled WGS sequence"/>
</dbReference>
<feature type="domain" description="EF-hand" evidence="2">
    <location>
        <begin position="4"/>
        <end position="39"/>
    </location>
</feature>
<dbReference type="InterPro" id="IPR011992">
    <property type="entry name" value="EF-hand-dom_pair"/>
</dbReference>
<dbReference type="PROSITE" id="PS00018">
    <property type="entry name" value="EF_HAND_1"/>
    <property type="match status" value="1"/>
</dbReference>
<dbReference type="SUPFAM" id="SSF47473">
    <property type="entry name" value="EF-hand"/>
    <property type="match status" value="1"/>
</dbReference>
<dbReference type="PROSITE" id="PS50222">
    <property type="entry name" value="EF_HAND_2"/>
    <property type="match status" value="1"/>
</dbReference>
<dbReference type="GO" id="GO:0005509">
    <property type="term" value="F:calcium ion binding"/>
    <property type="evidence" value="ECO:0007669"/>
    <property type="project" value="InterPro"/>
</dbReference>